<feature type="compositionally biased region" description="Gly residues" evidence="1">
    <location>
        <begin position="107"/>
        <end position="136"/>
    </location>
</feature>
<accession>A0A4Q1BCF4</accession>
<gene>
    <name evidence="2" type="ORF">M231_06240</name>
</gene>
<comment type="caution">
    <text evidence="2">The sequence shown here is derived from an EMBL/GenBank/DDBJ whole genome shotgun (WGS) entry which is preliminary data.</text>
</comment>
<dbReference type="InParanoid" id="A0A4Q1BCF4"/>
<protein>
    <submittedName>
        <fullName evidence="2">Uncharacterized protein</fullName>
    </submittedName>
</protein>
<evidence type="ECO:0000313" key="3">
    <source>
        <dbReference type="Proteomes" id="UP000289152"/>
    </source>
</evidence>
<dbReference type="Proteomes" id="UP000289152">
    <property type="component" value="Unassembled WGS sequence"/>
</dbReference>
<feature type="region of interest" description="Disordered" evidence="1">
    <location>
        <begin position="1"/>
        <end position="161"/>
    </location>
</feature>
<evidence type="ECO:0000313" key="2">
    <source>
        <dbReference type="EMBL" id="RXK36518.1"/>
    </source>
</evidence>
<proteinExistence type="predicted"/>
<feature type="compositionally biased region" description="Low complexity" evidence="1">
    <location>
        <begin position="35"/>
        <end position="48"/>
    </location>
</feature>
<feature type="compositionally biased region" description="Basic and acidic residues" evidence="1">
    <location>
        <begin position="54"/>
        <end position="66"/>
    </location>
</feature>
<name>A0A4Q1BCF4_TREME</name>
<evidence type="ECO:0000256" key="1">
    <source>
        <dbReference type="SAM" id="MobiDB-lite"/>
    </source>
</evidence>
<reference evidence="2 3" key="1">
    <citation type="submission" date="2016-06" db="EMBL/GenBank/DDBJ databases">
        <title>Evolution of pathogenesis and genome organization in the Tremellales.</title>
        <authorList>
            <person name="Cuomo C."/>
            <person name="Litvintseva A."/>
            <person name="Heitman J."/>
            <person name="Chen Y."/>
            <person name="Sun S."/>
            <person name="Springer D."/>
            <person name="Dromer F."/>
            <person name="Young S."/>
            <person name="Zeng Q."/>
            <person name="Chapman S."/>
            <person name="Gujja S."/>
            <person name="Saif S."/>
            <person name="Birren B."/>
        </authorList>
    </citation>
    <scope>NUCLEOTIDE SEQUENCE [LARGE SCALE GENOMIC DNA]</scope>
    <source>
        <strain evidence="2 3">ATCC 28783</strain>
    </source>
</reference>
<dbReference type="EMBL" id="SDIL01000095">
    <property type="protein sequence ID" value="RXK36518.1"/>
    <property type="molecule type" value="Genomic_DNA"/>
</dbReference>
<organism evidence="2 3">
    <name type="scientific">Tremella mesenterica</name>
    <name type="common">Jelly fungus</name>
    <dbReference type="NCBI Taxonomy" id="5217"/>
    <lineage>
        <taxon>Eukaryota</taxon>
        <taxon>Fungi</taxon>
        <taxon>Dikarya</taxon>
        <taxon>Basidiomycota</taxon>
        <taxon>Agaricomycotina</taxon>
        <taxon>Tremellomycetes</taxon>
        <taxon>Tremellales</taxon>
        <taxon>Tremellaceae</taxon>
        <taxon>Tremella</taxon>
    </lineage>
</organism>
<keyword evidence="3" id="KW-1185">Reference proteome</keyword>
<sequence length="180" mass="19222">MDSLGLPISFGKQSSLPSKPPHPSGPAVARRGDSSSRGPRGAVGVGRQNRGRGRGSEFHDAQRRDTGWPSNAEHLNGNFKRPHPSSDSPGRMPSGLPIRPENQLHSGGRGQGPVRGRGRGGNGPRGGRGGQSGSRGGPDHQAGGNSHQGEEQGYFKESMCEDPWKELLEERARRRERQAS</sequence>
<feature type="compositionally biased region" description="Basic and acidic residues" evidence="1">
    <location>
        <begin position="148"/>
        <end position="161"/>
    </location>
</feature>
<dbReference type="AlphaFoldDB" id="A0A4Q1BCF4"/>